<protein>
    <submittedName>
        <fullName evidence="6">Exocyst component Exo84, C-terminal,Cullin repeat-like-containing domain,PH domain-like</fullName>
    </submittedName>
</protein>
<dbReference type="InterPro" id="IPR011993">
    <property type="entry name" value="PH-like_dom_sf"/>
</dbReference>
<reference evidence="6 7" key="1">
    <citation type="submission" date="2019-08" db="EMBL/GenBank/DDBJ databases">
        <authorList>
            <person name="Alioto T."/>
            <person name="Alioto T."/>
            <person name="Gomez Garrido J."/>
        </authorList>
    </citation>
    <scope>NUCLEOTIDE SEQUENCE [LARGE SCALE GENOMIC DNA]</scope>
</reference>
<dbReference type="OrthoDB" id="642193at2759"/>
<evidence type="ECO:0000259" key="5">
    <source>
        <dbReference type="Pfam" id="PF16528"/>
    </source>
</evidence>
<dbReference type="AlphaFoldDB" id="A0A5E4M9M9"/>
<gene>
    <name evidence="6" type="ORF">CINCED_3A022205</name>
</gene>
<dbReference type="SUPFAM" id="SSF74788">
    <property type="entry name" value="Cullin repeat-like"/>
    <property type="match status" value="1"/>
</dbReference>
<evidence type="ECO:0000313" key="6">
    <source>
        <dbReference type="EMBL" id="VVC28763.1"/>
    </source>
</evidence>
<evidence type="ECO:0000256" key="4">
    <source>
        <dbReference type="ARBA" id="ARBA00022927"/>
    </source>
</evidence>
<dbReference type="Gene3D" id="1.20.58.1220">
    <property type="entry name" value="Exo84p, C-terminal helical domain"/>
    <property type="match status" value="1"/>
</dbReference>
<comment type="similarity">
    <text evidence="1">Belongs to the EXO84 family.</text>
</comment>
<dbReference type="Pfam" id="PF08700">
    <property type="entry name" value="VPS51_Exo84_N"/>
    <property type="match status" value="1"/>
</dbReference>
<evidence type="ECO:0000256" key="3">
    <source>
        <dbReference type="ARBA" id="ARBA00022483"/>
    </source>
</evidence>
<dbReference type="Proteomes" id="UP000325440">
    <property type="component" value="Unassembled WGS sequence"/>
</dbReference>
<dbReference type="InterPro" id="IPR016159">
    <property type="entry name" value="Cullin_repeat-like_dom_sf"/>
</dbReference>
<feature type="domain" description="Exocyst component Exo84 C-terminal" evidence="5">
    <location>
        <begin position="289"/>
        <end position="498"/>
    </location>
</feature>
<dbReference type="Pfam" id="PF16528">
    <property type="entry name" value="Exo84_C"/>
    <property type="match status" value="1"/>
</dbReference>
<dbReference type="CDD" id="cd01226">
    <property type="entry name" value="PH_RalBD_exo84"/>
    <property type="match status" value="1"/>
</dbReference>
<dbReference type="GO" id="GO:0000145">
    <property type="term" value="C:exocyst"/>
    <property type="evidence" value="ECO:0007669"/>
    <property type="project" value="InterPro"/>
</dbReference>
<sequence>MESLIKSVGENDYKPEKYVKELSQRCMGPEELLQQKTNVESLGEQINTMLKKNVFYNYTQFIDTAKEIANLEGEMYQLSHLLTEQASLLNSLASSTVVSEQISNSGKDVNGDQNAEVDNVVEEKRVQKLLNIMERVENCNNLDVPDRKCLHEGDLLELDPIENTPVQRIHCYLFTDICIVASWLSSRHGPARYRFQSIYDLCNLAVVNIKDIKNAFKLLAFPETRVFQAPNTGLKNDWLSKFEVAKKSQISVENKMKGTTEHKTIQRADSIQLVHNSFEPEIPEIELPEWLVDLADDLDVLIAQRHFEDANVLISKAKFYLEEHNDQIPIFIDLEIKAKLEDRIQKLTLVLTNELQVSPDKSHKGGLRAARRAVRILNQLDKSSQACDLFLKVCSNLLKSQLQYVQRDGAMSTFVKKYSMVFFGTTIEITHEFLYKAFPNSPACSSAFILWTIQEVNDFMVVLNKHMFVPQTSLSNLSECIKVIHKNCQELCDYGIDLQFQIDGQLRIPLTKSINDVKEKTIEVIKMRFSEDKWKPFNLKTKQQRDKLVEEFKNYGFSNIESYNQGDSWIMLTQNTITFTRTYLLLLNDCLVFYSPDLVNAIDQLLYEVFAAHCNNIKSSIKNKNFVNDINIITTNARFILDIFLSHCFKIYSESTGNTNPKIHKRLKSEFGVIPTQNITGYI</sequence>
<dbReference type="PANTHER" id="PTHR21426:SF12">
    <property type="entry name" value="EXOCYST COMPLEX COMPONENT 8"/>
    <property type="match status" value="1"/>
</dbReference>
<dbReference type="Gene3D" id="1.20.58.1210">
    <property type="entry name" value="Exo84p, N-terminal helical domain"/>
    <property type="match status" value="1"/>
</dbReference>
<dbReference type="InterPro" id="IPR033961">
    <property type="entry name" value="Exo84"/>
</dbReference>
<evidence type="ECO:0000256" key="1">
    <source>
        <dbReference type="ARBA" id="ARBA00007210"/>
    </source>
</evidence>
<keyword evidence="7" id="KW-1185">Reference proteome</keyword>
<accession>A0A5E4M9M9</accession>
<dbReference type="InterPro" id="IPR042560">
    <property type="entry name" value="Exo84_C_2"/>
</dbReference>
<keyword evidence="3" id="KW-0268">Exocytosis</keyword>
<dbReference type="InterPro" id="IPR042561">
    <property type="entry name" value="Exo84_C_1"/>
</dbReference>
<dbReference type="Gene3D" id="2.30.29.30">
    <property type="entry name" value="Pleckstrin-homology domain (PH domain)/Phosphotyrosine-binding domain (PTB)"/>
    <property type="match status" value="1"/>
</dbReference>
<dbReference type="InterPro" id="IPR032403">
    <property type="entry name" value="Exo84_C"/>
</dbReference>
<dbReference type="SUPFAM" id="SSF50729">
    <property type="entry name" value="PH domain-like"/>
    <property type="match status" value="1"/>
</dbReference>
<dbReference type="PANTHER" id="PTHR21426">
    <property type="entry name" value="EXOCYST COMPLEX COMPONENT 8"/>
    <property type="match status" value="1"/>
</dbReference>
<keyword evidence="4" id="KW-0653">Protein transport</keyword>
<proteinExistence type="inferred from homology"/>
<dbReference type="GO" id="GO:0015031">
    <property type="term" value="P:protein transport"/>
    <property type="evidence" value="ECO:0007669"/>
    <property type="project" value="UniProtKB-KW"/>
</dbReference>
<dbReference type="GO" id="GO:0006893">
    <property type="term" value="P:Golgi to plasma membrane transport"/>
    <property type="evidence" value="ECO:0007669"/>
    <property type="project" value="TreeGrafter"/>
</dbReference>
<keyword evidence="2" id="KW-0813">Transport</keyword>
<organism evidence="6 7">
    <name type="scientific">Cinara cedri</name>
    <dbReference type="NCBI Taxonomy" id="506608"/>
    <lineage>
        <taxon>Eukaryota</taxon>
        <taxon>Metazoa</taxon>
        <taxon>Ecdysozoa</taxon>
        <taxon>Arthropoda</taxon>
        <taxon>Hexapoda</taxon>
        <taxon>Insecta</taxon>
        <taxon>Pterygota</taxon>
        <taxon>Neoptera</taxon>
        <taxon>Paraneoptera</taxon>
        <taxon>Hemiptera</taxon>
        <taxon>Sternorrhyncha</taxon>
        <taxon>Aphidomorpha</taxon>
        <taxon>Aphidoidea</taxon>
        <taxon>Aphididae</taxon>
        <taxon>Lachninae</taxon>
        <taxon>Cinara</taxon>
    </lineage>
</organism>
<dbReference type="GO" id="GO:0006887">
    <property type="term" value="P:exocytosis"/>
    <property type="evidence" value="ECO:0007669"/>
    <property type="project" value="UniProtKB-KW"/>
</dbReference>
<dbReference type="EMBL" id="CABPRJ010000483">
    <property type="protein sequence ID" value="VVC28763.1"/>
    <property type="molecule type" value="Genomic_DNA"/>
</dbReference>
<name>A0A5E4M9M9_9HEMI</name>
<evidence type="ECO:0000256" key="2">
    <source>
        <dbReference type="ARBA" id="ARBA00022448"/>
    </source>
</evidence>
<evidence type="ECO:0000313" key="7">
    <source>
        <dbReference type="Proteomes" id="UP000325440"/>
    </source>
</evidence>